<accession>A0ABU0BXP5</accession>
<keyword evidence="2" id="KW-1185">Reference proteome</keyword>
<dbReference type="EMBL" id="JAUSVF010000003">
    <property type="protein sequence ID" value="MDQ0323036.1"/>
    <property type="molecule type" value="Genomic_DNA"/>
</dbReference>
<dbReference type="Proteomes" id="UP001230207">
    <property type="component" value="Unassembled WGS sequence"/>
</dbReference>
<organism evidence="1 2">
    <name type="scientific">Pararhizobium capsulatum DSM 1112</name>
    <dbReference type="NCBI Taxonomy" id="1121113"/>
    <lineage>
        <taxon>Bacteria</taxon>
        <taxon>Pseudomonadati</taxon>
        <taxon>Pseudomonadota</taxon>
        <taxon>Alphaproteobacteria</taxon>
        <taxon>Hyphomicrobiales</taxon>
        <taxon>Rhizobiaceae</taxon>
        <taxon>Rhizobium/Agrobacterium group</taxon>
        <taxon>Pararhizobium</taxon>
    </lineage>
</organism>
<proteinExistence type="predicted"/>
<protein>
    <recommendedName>
        <fullName evidence="3">HNH endonuclease</fullName>
    </recommendedName>
</protein>
<evidence type="ECO:0008006" key="3">
    <source>
        <dbReference type="Google" id="ProtNLM"/>
    </source>
</evidence>
<name>A0ABU0BXP5_9HYPH</name>
<gene>
    <name evidence="1" type="ORF">QO002_005242</name>
</gene>
<dbReference type="RefSeq" id="WP_307235316.1">
    <property type="nucleotide sequence ID" value="NZ_JAUSVF010000003.1"/>
</dbReference>
<sequence length="90" mass="10565">MIESETRQADWRRANPAKYGAHLAVQRALKAGQLERQACEVCGIDAVDAHHDHYEKPLDVRWLCRRHHTRLHHYGEDMFPVRPLAQNRET</sequence>
<reference evidence="1 2" key="1">
    <citation type="submission" date="2023-07" db="EMBL/GenBank/DDBJ databases">
        <title>Genomic Encyclopedia of Type Strains, Phase IV (KMG-IV): sequencing the most valuable type-strain genomes for metagenomic binning, comparative biology and taxonomic classification.</title>
        <authorList>
            <person name="Goeker M."/>
        </authorList>
    </citation>
    <scope>NUCLEOTIDE SEQUENCE [LARGE SCALE GENOMIC DNA]</scope>
    <source>
        <strain evidence="1 2">DSM 1112</strain>
    </source>
</reference>
<evidence type="ECO:0000313" key="1">
    <source>
        <dbReference type="EMBL" id="MDQ0323036.1"/>
    </source>
</evidence>
<comment type="caution">
    <text evidence="1">The sequence shown here is derived from an EMBL/GenBank/DDBJ whole genome shotgun (WGS) entry which is preliminary data.</text>
</comment>
<evidence type="ECO:0000313" key="2">
    <source>
        <dbReference type="Proteomes" id="UP001230207"/>
    </source>
</evidence>